<comment type="caution">
    <text evidence="3">The sequence shown here is derived from an EMBL/GenBank/DDBJ whole genome shotgun (WGS) entry which is preliminary data.</text>
</comment>
<dbReference type="SUPFAM" id="SSF48317">
    <property type="entry name" value="Acid phosphatase/Vanadium-dependent haloperoxidase"/>
    <property type="match status" value="1"/>
</dbReference>
<evidence type="ECO:0000313" key="4">
    <source>
        <dbReference type="Proteomes" id="UP000550729"/>
    </source>
</evidence>
<dbReference type="AlphaFoldDB" id="A0A848KW25"/>
<feature type="domain" description="Phosphatidic acid phosphatase type 2/haloperoxidase" evidence="2">
    <location>
        <begin position="131"/>
        <end position="207"/>
    </location>
</feature>
<keyword evidence="4" id="KW-1185">Reference proteome</keyword>
<reference evidence="3 4" key="1">
    <citation type="submission" date="2020-04" db="EMBL/GenBank/DDBJ databases">
        <title>Gordonia sp. nov. TBRC 11910.</title>
        <authorList>
            <person name="Suriyachadkun C."/>
        </authorList>
    </citation>
    <scope>NUCLEOTIDE SEQUENCE [LARGE SCALE GENOMIC DNA]</scope>
    <source>
        <strain evidence="3 4">TBRC 11910</strain>
    </source>
</reference>
<feature type="transmembrane region" description="Helical" evidence="1">
    <location>
        <begin position="222"/>
        <end position="244"/>
    </location>
</feature>
<feature type="transmembrane region" description="Helical" evidence="1">
    <location>
        <begin position="250"/>
        <end position="270"/>
    </location>
</feature>
<keyword evidence="1" id="KW-0812">Transmembrane</keyword>
<protein>
    <submittedName>
        <fullName evidence="3">Phosphatase PAP2 family protein</fullName>
    </submittedName>
</protein>
<evidence type="ECO:0000313" key="3">
    <source>
        <dbReference type="EMBL" id="NMO01075.1"/>
    </source>
</evidence>
<feature type="transmembrane region" description="Helical" evidence="1">
    <location>
        <begin position="69"/>
        <end position="88"/>
    </location>
</feature>
<keyword evidence="1" id="KW-1133">Transmembrane helix</keyword>
<dbReference type="InterPro" id="IPR000326">
    <property type="entry name" value="PAP2/HPO"/>
</dbReference>
<evidence type="ECO:0000259" key="2">
    <source>
        <dbReference type="Pfam" id="PF01569"/>
    </source>
</evidence>
<dbReference type="Proteomes" id="UP000550729">
    <property type="component" value="Unassembled WGS sequence"/>
</dbReference>
<feature type="transmembrane region" description="Helical" evidence="1">
    <location>
        <begin position="12"/>
        <end position="36"/>
    </location>
</feature>
<feature type="transmembrane region" description="Helical" evidence="1">
    <location>
        <begin position="100"/>
        <end position="121"/>
    </location>
</feature>
<keyword evidence="1" id="KW-0472">Membrane</keyword>
<dbReference type="Gene3D" id="1.20.144.10">
    <property type="entry name" value="Phosphatidic acid phosphatase type 2/haloperoxidase"/>
    <property type="match status" value="1"/>
</dbReference>
<dbReference type="InterPro" id="IPR036938">
    <property type="entry name" value="PAP2/HPO_sf"/>
</dbReference>
<dbReference type="Pfam" id="PF01569">
    <property type="entry name" value="PAP2"/>
    <property type="match status" value="1"/>
</dbReference>
<feature type="transmembrane region" description="Helical" evidence="1">
    <location>
        <begin position="167"/>
        <end position="186"/>
    </location>
</feature>
<organism evidence="3 4">
    <name type="scientific">Gordonia asplenii</name>
    <dbReference type="NCBI Taxonomy" id="2725283"/>
    <lineage>
        <taxon>Bacteria</taxon>
        <taxon>Bacillati</taxon>
        <taxon>Actinomycetota</taxon>
        <taxon>Actinomycetes</taxon>
        <taxon>Mycobacteriales</taxon>
        <taxon>Gordoniaceae</taxon>
        <taxon>Gordonia</taxon>
    </lineage>
</organism>
<name>A0A848KW25_9ACTN</name>
<proteinExistence type="predicted"/>
<accession>A0A848KW25</accession>
<feature type="transmembrane region" description="Helical" evidence="1">
    <location>
        <begin position="141"/>
        <end position="160"/>
    </location>
</feature>
<feature type="transmembrane region" description="Helical" evidence="1">
    <location>
        <begin position="192"/>
        <end position="210"/>
    </location>
</feature>
<sequence>MTVTNAMPQNRTLTRAVLVTVTFVTVAAGVFVAAVWTSPGQTVDQLFYNVSRDLAPIGDIPEFASYNVLASPLVWAAVALGVVALVGCRRFVGTWSLRHAAISAGSLLVFMPVMAYGAGFLRDHVLPRPQLHEWITQTSNSAPSGHAAAAAAFVVVLVRAAHPILRLPIAVVGGTWAAIADFGLVADGWHRPSDVIISTLLVVGIGALLPDPWRGHESRSPVWVAWAAGVLIIASATAFAMSYYSAPAQLITAVVIATVIAAALMIADLVTRGGRLESAR</sequence>
<dbReference type="EMBL" id="JABBNB010000006">
    <property type="protein sequence ID" value="NMO01075.1"/>
    <property type="molecule type" value="Genomic_DNA"/>
</dbReference>
<dbReference type="RefSeq" id="WP_170193579.1">
    <property type="nucleotide sequence ID" value="NZ_JABBNB010000006.1"/>
</dbReference>
<evidence type="ECO:0000256" key="1">
    <source>
        <dbReference type="SAM" id="Phobius"/>
    </source>
</evidence>
<gene>
    <name evidence="3" type="ORF">HH308_07580</name>
</gene>